<dbReference type="PANTHER" id="PTHR13322:SF2">
    <property type="entry name" value="INTEGRATOR COMPLEX SUBUNIT 7"/>
    <property type="match status" value="1"/>
</dbReference>
<protein>
    <submittedName>
        <fullName evidence="2">Uncharacterized protein</fullName>
    </submittedName>
</protein>
<name>A0A6V7PLC2_ANACO</name>
<feature type="transmembrane region" description="Helical" evidence="1">
    <location>
        <begin position="28"/>
        <end position="47"/>
    </location>
</feature>
<dbReference type="GO" id="GO:0032039">
    <property type="term" value="C:integrator complex"/>
    <property type="evidence" value="ECO:0007669"/>
    <property type="project" value="InterPro"/>
</dbReference>
<reference evidence="2" key="1">
    <citation type="submission" date="2020-07" db="EMBL/GenBank/DDBJ databases">
        <authorList>
            <person name="Lin J."/>
        </authorList>
    </citation>
    <scope>NUCLEOTIDE SEQUENCE</scope>
</reference>
<dbReference type="PANTHER" id="PTHR13322">
    <property type="entry name" value="C1ORF73 PROTEIN"/>
    <property type="match status" value="1"/>
</dbReference>
<proteinExistence type="predicted"/>
<keyword evidence="1" id="KW-0472">Membrane</keyword>
<dbReference type="GO" id="GO:0034472">
    <property type="term" value="P:snRNA 3'-end processing"/>
    <property type="evidence" value="ECO:0007669"/>
    <property type="project" value="TreeGrafter"/>
</dbReference>
<keyword evidence="1" id="KW-1133">Transmembrane helix</keyword>
<dbReference type="EMBL" id="LR862149">
    <property type="protein sequence ID" value="CAD1831607.1"/>
    <property type="molecule type" value="Genomic_DNA"/>
</dbReference>
<dbReference type="InterPro" id="IPR033060">
    <property type="entry name" value="INTS7"/>
</dbReference>
<evidence type="ECO:0000256" key="1">
    <source>
        <dbReference type="SAM" id="Phobius"/>
    </source>
</evidence>
<gene>
    <name evidence="2" type="ORF">CB5_LOCUS14818</name>
</gene>
<keyword evidence="1" id="KW-0812">Transmembrane</keyword>
<accession>A0A6V7PLC2</accession>
<evidence type="ECO:0000313" key="2">
    <source>
        <dbReference type="EMBL" id="CAD1831607.1"/>
    </source>
</evidence>
<dbReference type="AlphaFoldDB" id="A0A6V7PLC2"/>
<organism evidence="2">
    <name type="scientific">Ananas comosus var. bracteatus</name>
    <name type="common">red pineapple</name>
    <dbReference type="NCBI Taxonomy" id="296719"/>
    <lineage>
        <taxon>Eukaryota</taxon>
        <taxon>Viridiplantae</taxon>
        <taxon>Streptophyta</taxon>
        <taxon>Embryophyta</taxon>
        <taxon>Tracheophyta</taxon>
        <taxon>Spermatophyta</taxon>
        <taxon>Magnoliopsida</taxon>
        <taxon>Liliopsida</taxon>
        <taxon>Poales</taxon>
        <taxon>Bromeliaceae</taxon>
        <taxon>Bromelioideae</taxon>
        <taxon>Ananas</taxon>
    </lineage>
</organism>
<sequence length="129" mass="14607">MYNGILSKHRVPNYVELLRRVKVVFDTGYGRFICCWLLLFIGGGFLMHHPGSFDKPYLLVWHIDCYEAGKKLVLSSVEDDFKAEMLLTLSKFASKSTILIDEQAIPFSNFFLGDIITSMSKVFGALSST</sequence>